<organism evidence="1 2">
    <name type="scientific">Bradyrhizobium sediminis</name>
    <dbReference type="NCBI Taxonomy" id="2840469"/>
    <lineage>
        <taxon>Bacteria</taxon>
        <taxon>Pseudomonadati</taxon>
        <taxon>Pseudomonadota</taxon>
        <taxon>Alphaproteobacteria</taxon>
        <taxon>Hyphomicrobiales</taxon>
        <taxon>Nitrobacteraceae</taxon>
        <taxon>Bradyrhizobium</taxon>
    </lineage>
</organism>
<dbReference type="EMBL" id="CP076135">
    <property type="protein sequence ID" value="QWG16511.1"/>
    <property type="molecule type" value="Genomic_DNA"/>
</dbReference>
<accession>A0A975NL26</accession>
<dbReference type="KEGG" id="bsei:KMZ68_16030"/>
<protein>
    <submittedName>
        <fullName evidence="1">Uncharacterized protein</fullName>
    </submittedName>
</protein>
<dbReference type="AlphaFoldDB" id="A0A975NL26"/>
<sequence length="99" mass="11237">MSDPALQFAPLGLAPPQPPRHIEANRFVARYRAERQTGQVGIGPDHLRAKRAVLLRNEQIDLLRQQRRILNSILAPSSEKLRTMHSIVERRSLKATTPL</sequence>
<proteinExistence type="predicted"/>
<name>A0A975NL26_9BRAD</name>
<gene>
    <name evidence="1" type="ORF">KMZ68_16030</name>
</gene>
<dbReference type="Proteomes" id="UP000680805">
    <property type="component" value="Chromosome"/>
</dbReference>
<dbReference type="RefSeq" id="WP_215612216.1">
    <property type="nucleotide sequence ID" value="NZ_CP076135.1"/>
</dbReference>
<evidence type="ECO:0000313" key="2">
    <source>
        <dbReference type="Proteomes" id="UP000680805"/>
    </source>
</evidence>
<reference evidence="1" key="1">
    <citation type="submission" date="2021-06" db="EMBL/GenBank/DDBJ databases">
        <title>Bradyrhizobium sp. S2-11-2 Genome sequencing.</title>
        <authorList>
            <person name="Jin L."/>
        </authorList>
    </citation>
    <scope>NUCLEOTIDE SEQUENCE</scope>
    <source>
        <strain evidence="1">S2-11-2</strain>
    </source>
</reference>
<evidence type="ECO:0000313" key="1">
    <source>
        <dbReference type="EMBL" id="QWG16511.1"/>
    </source>
</evidence>